<dbReference type="InterPro" id="IPR023214">
    <property type="entry name" value="HAD_sf"/>
</dbReference>
<evidence type="ECO:0000259" key="1">
    <source>
        <dbReference type="PROSITE" id="PS50969"/>
    </source>
</evidence>
<accession>A0A6C0LXL4</accession>
<dbReference type="SMART" id="SM00577">
    <property type="entry name" value="CPDc"/>
    <property type="match status" value="1"/>
</dbReference>
<dbReference type="Gene3D" id="3.40.50.1000">
    <property type="entry name" value="HAD superfamily/HAD-like"/>
    <property type="match status" value="1"/>
</dbReference>
<name>A0A6C0LXL4_9ZZZZ</name>
<dbReference type="InterPro" id="IPR036412">
    <property type="entry name" value="HAD-like_sf"/>
</dbReference>
<feature type="domain" description="FCP1 homology" evidence="1">
    <location>
        <begin position="3"/>
        <end position="183"/>
    </location>
</feature>
<sequence length="202" mass="23466">MPKKQSKLNIVLDLDATLICAESSEDFDFKNNMFKACKFKFHDMDGYYIVFERPGLQEFLDFLFKNFTVSIWTAASKDYALYIIDNIILPENKPDRKLDWAFFSYHCDISKEKKKASKSLSMFWDEYKMVGYTKDNTLILDDYDEVYNTQKDNCVIVKDFAFDKEGSENDNFLPLLQKALSKATPGNPAKSVNLFTGAKHKK</sequence>
<dbReference type="Pfam" id="PF03031">
    <property type="entry name" value="NIF"/>
    <property type="match status" value="1"/>
</dbReference>
<dbReference type="PANTHER" id="PTHR12210">
    <property type="entry name" value="DULLARD PROTEIN PHOSPHATASE"/>
    <property type="match status" value="1"/>
</dbReference>
<dbReference type="PROSITE" id="PS50969">
    <property type="entry name" value="FCP1"/>
    <property type="match status" value="1"/>
</dbReference>
<dbReference type="InterPro" id="IPR004274">
    <property type="entry name" value="FCP1_dom"/>
</dbReference>
<dbReference type="AlphaFoldDB" id="A0A6C0LXL4"/>
<reference evidence="2" key="1">
    <citation type="journal article" date="2020" name="Nature">
        <title>Giant virus diversity and host interactions through global metagenomics.</title>
        <authorList>
            <person name="Schulz F."/>
            <person name="Roux S."/>
            <person name="Paez-Espino D."/>
            <person name="Jungbluth S."/>
            <person name="Walsh D.A."/>
            <person name="Denef V.J."/>
            <person name="McMahon K.D."/>
            <person name="Konstantinidis K.T."/>
            <person name="Eloe-Fadrosh E.A."/>
            <person name="Kyrpides N.C."/>
            <person name="Woyke T."/>
        </authorList>
    </citation>
    <scope>NUCLEOTIDE SEQUENCE</scope>
    <source>
        <strain evidence="2">GVMAG-S-1016713-169</strain>
    </source>
</reference>
<proteinExistence type="predicted"/>
<dbReference type="EMBL" id="MN740573">
    <property type="protein sequence ID" value="QHU34491.1"/>
    <property type="molecule type" value="Genomic_DNA"/>
</dbReference>
<dbReference type="SUPFAM" id="SSF56784">
    <property type="entry name" value="HAD-like"/>
    <property type="match status" value="1"/>
</dbReference>
<dbReference type="InterPro" id="IPR050365">
    <property type="entry name" value="TIM50"/>
</dbReference>
<protein>
    <recommendedName>
        <fullName evidence="1">FCP1 homology domain-containing protein</fullName>
    </recommendedName>
</protein>
<evidence type="ECO:0000313" key="2">
    <source>
        <dbReference type="EMBL" id="QHU34491.1"/>
    </source>
</evidence>
<organism evidence="2">
    <name type="scientific">viral metagenome</name>
    <dbReference type="NCBI Taxonomy" id="1070528"/>
    <lineage>
        <taxon>unclassified sequences</taxon>
        <taxon>metagenomes</taxon>
        <taxon>organismal metagenomes</taxon>
    </lineage>
</organism>